<name>A0AAJ0GTU5_9PEZI</name>
<proteinExistence type="predicted"/>
<dbReference type="GeneID" id="87883660"/>
<protein>
    <submittedName>
        <fullName evidence="1">Uncharacterized protein</fullName>
    </submittedName>
</protein>
<dbReference type="Proteomes" id="UP001273166">
    <property type="component" value="Unassembled WGS sequence"/>
</dbReference>
<comment type="caution">
    <text evidence="1">The sequence shown here is derived from an EMBL/GenBank/DDBJ whole genome shotgun (WGS) entry which is preliminary data.</text>
</comment>
<sequence length="64" mass="7631">QLSRIVREEPAAKTLKTEAKSTYVILQRAYRKGLLLERNFDSLFERLMRIEAYNDSRYAHRASR</sequence>
<dbReference type="EMBL" id="JAUDZG010000004">
    <property type="protein sequence ID" value="KAK3306058.1"/>
    <property type="molecule type" value="Genomic_DNA"/>
</dbReference>
<evidence type="ECO:0000313" key="1">
    <source>
        <dbReference type="EMBL" id="KAK3306058.1"/>
    </source>
</evidence>
<reference evidence="1" key="1">
    <citation type="journal article" date="2023" name="Mol. Phylogenet. Evol.">
        <title>Genome-scale phylogeny and comparative genomics of the fungal order Sordariales.</title>
        <authorList>
            <person name="Hensen N."/>
            <person name="Bonometti L."/>
            <person name="Westerberg I."/>
            <person name="Brannstrom I.O."/>
            <person name="Guillou S."/>
            <person name="Cros-Aarteil S."/>
            <person name="Calhoun S."/>
            <person name="Haridas S."/>
            <person name="Kuo A."/>
            <person name="Mondo S."/>
            <person name="Pangilinan J."/>
            <person name="Riley R."/>
            <person name="LaButti K."/>
            <person name="Andreopoulos B."/>
            <person name="Lipzen A."/>
            <person name="Chen C."/>
            <person name="Yan M."/>
            <person name="Daum C."/>
            <person name="Ng V."/>
            <person name="Clum A."/>
            <person name="Steindorff A."/>
            <person name="Ohm R.A."/>
            <person name="Martin F."/>
            <person name="Silar P."/>
            <person name="Natvig D.O."/>
            <person name="Lalanne C."/>
            <person name="Gautier V."/>
            <person name="Ament-Velasquez S.L."/>
            <person name="Kruys A."/>
            <person name="Hutchinson M.I."/>
            <person name="Powell A.J."/>
            <person name="Barry K."/>
            <person name="Miller A.N."/>
            <person name="Grigoriev I.V."/>
            <person name="Debuchy R."/>
            <person name="Gladieux P."/>
            <person name="Hiltunen Thoren M."/>
            <person name="Johannesson H."/>
        </authorList>
    </citation>
    <scope>NUCLEOTIDE SEQUENCE</scope>
    <source>
        <strain evidence="1">CBS 333.67</strain>
    </source>
</reference>
<dbReference type="RefSeq" id="XP_062721838.1">
    <property type="nucleotide sequence ID" value="XM_062864831.1"/>
</dbReference>
<feature type="non-terminal residue" evidence="1">
    <location>
        <position position="1"/>
    </location>
</feature>
<gene>
    <name evidence="1" type="ORF">B0T15DRAFT_396335</name>
</gene>
<reference evidence="1" key="2">
    <citation type="submission" date="2023-06" db="EMBL/GenBank/DDBJ databases">
        <authorList>
            <consortium name="Lawrence Berkeley National Laboratory"/>
            <person name="Mondo S.J."/>
            <person name="Hensen N."/>
            <person name="Bonometti L."/>
            <person name="Westerberg I."/>
            <person name="Brannstrom I.O."/>
            <person name="Guillou S."/>
            <person name="Cros-Aarteil S."/>
            <person name="Calhoun S."/>
            <person name="Haridas S."/>
            <person name="Kuo A."/>
            <person name="Pangilinan J."/>
            <person name="Riley R."/>
            <person name="Labutti K."/>
            <person name="Andreopoulos B."/>
            <person name="Lipzen A."/>
            <person name="Chen C."/>
            <person name="Yanf M."/>
            <person name="Daum C."/>
            <person name="Ng V."/>
            <person name="Clum A."/>
            <person name="Steindorff A."/>
            <person name="Ohm R."/>
            <person name="Martin F."/>
            <person name="Silar P."/>
            <person name="Natvig D."/>
            <person name="Lalanne C."/>
            <person name="Gautier V."/>
            <person name="Ament-Velasquez S.L."/>
            <person name="Kruys A."/>
            <person name="Hutchinson M.I."/>
            <person name="Powell A.J."/>
            <person name="Barry K."/>
            <person name="Miller A.N."/>
            <person name="Grigoriev I.V."/>
            <person name="Debuchy R."/>
            <person name="Gladieux P."/>
            <person name="Thoren M.H."/>
            <person name="Johannesson H."/>
        </authorList>
    </citation>
    <scope>NUCLEOTIDE SEQUENCE</scope>
    <source>
        <strain evidence="1">CBS 333.67</strain>
    </source>
</reference>
<evidence type="ECO:0000313" key="2">
    <source>
        <dbReference type="Proteomes" id="UP001273166"/>
    </source>
</evidence>
<dbReference type="AlphaFoldDB" id="A0AAJ0GTU5"/>
<keyword evidence="2" id="KW-1185">Reference proteome</keyword>
<accession>A0AAJ0GTU5</accession>
<organism evidence="1 2">
    <name type="scientific">Chaetomium strumarium</name>
    <dbReference type="NCBI Taxonomy" id="1170767"/>
    <lineage>
        <taxon>Eukaryota</taxon>
        <taxon>Fungi</taxon>
        <taxon>Dikarya</taxon>
        <taxon>Ascomycota</taxon>
        <taxon>Pezizomycotina</taxon>
        <taxon>Sordariomycetes</taxon>
        <taxon>Sordariomycetidae</taxon>
        <taxon>Sordariales</taxon>
        <taxon>Chaetomiaceae</taxon>
        <taxon>Chaetomium</taxon>
    </lineage>
</organism>